<keyword evidence="1" id="KW-0472">Membrane</keyword>
<keyword evidence="1" id="KW-0812">Transmembrane</keyword>
<sequence length="70" mass="7901">MVPRQKPGSPVPFMSGVCILFLAGTGRVCQVVELGIRQFWLNGGLLCLSFLVVDPLRGPWIFLWWWVRGV</sequence>
<evidence type="ECO:0000313" key="3">
    <source>
        <dbReference type="Proteomes" id="UP000265520"/>
    </source>
</evidence>
<reference evidence="2 3" key="1">
    <citation type="journal article" date="2018" name="Front. Plant Sci.">
        <title>Red Clover (Trifolium pratense) and Zigzag Clover (T. medium) - A Picture of Genomic Similarities and Differences.</title>
        <authorList>
            <person name="Dluhosova J."/>
            <person name="Istvanek J."/>
            <person name="Nedelnik J."/>
            <person name="Repkova J."/>
        </authorList>
    </citation>
    <scope>NUCLEOTIDE SEQUENCE [LARGE SCALE GENOMIC DNA]</scope>
    <source>
        <strain evidence="3">cv. 10/8</strain>
        <tissue evidence="2">Leaf</tissue>
    </source>
</reference>
<dbReference type="EMBL" id="LXQA010231673">
    <property type="protein sequence ID" value="MCI36217.1"/>
    <property type="molecule type" value="Genomic_DNA"/>
</dbReference>
<dbReference type="AlphaFoldDB" id="A0A392RJ13"/>
<organism evidence="2 3">
    <name type="scientific">Trifolium medium</name>
    <dbReference type="NCBI Taxonomy" id="97028"/>
    <lineage>
        <taxon>Eukaryota</taxon>
        <taxon>Viridiplantae</taxon>
        <taxon>Streptophyta</taxon>
        <taxon>Embryophyta</taxon>
        <taxon>Tracheophyta</taxon>
        <taxon>Spermatophyta</taxon>
        <taxon>Magnoliopsida</taxon>
        <taxon>eudicotyledons</taxon>
        <taxon>Gunneridae</taxon>
        <taxon>Pentapetalae</taxon>
        <taxon>rosids</taxon>
        <taxon>fabids</taxon>
        <taxon>Fabales</taxon>
        <taxon>Fabaceae</taxon>
        <taxon>Papilionoideae</taxon>
        <taxon>50 kb inversion clade</taxon>
        <taxon>NPAAA clade</taxon>
        <taxon>Hologalegina</taxon>
        <taxon>IRL clade</taxon>
        <taxon>Trifolieae</taxon>
        <taxon>Trifolium</taxon>
    </lineage>
</organism>
<comment type="caution">
    <text evidence="2">The sequence shown here is derived from an EMBL/GenBank/DDBJ whole genome shotgun (WGS) entry which is preliminary data.</text>
</comment>
<proteinExistence type="predicted"/>
<evidence type="ECO:0000313" key="2">
    <source>
        <dbReference type="EMBL" id="MCI36217.1"/>
    </source>
</evidence>
<name>A0A392RJ13_9FABA</name>
<evidence type="ECO:0000256" key="1">
    <source>
        <dbReference type="SAM" id="Phobius"/>
    </source>
</evidence>
<accession>A0A392RJ13</accession>
<feature type="transmembrane region" description="Helical" evidence="1">
    <location>
        <begin position="44"/>
        <end position="67"/>
    </location>
</feature>
<keyword evidence="1" id="KW-1133">Transmembrane helix</keyword>
<dbReference type="Proteomes" id="UP000265520">
    <property type="component" value="Unassembled WGS sequence"/>
</dbReference>
<feature type="transmembrane region" description="Helical" evidence="1">
    <location>
        <begin position="12"/>
        <end position="32"/>
    </location>
</feature>
<keyword evidence="3" id="KW-1185">Reference proteome</keyword>
<protein>
    <submittedName>
        <fullName evidence="2">Uncharacterized protein</fullName>
    </submittedName>
</protein>